<comment type="caution">
    <text evidence="1">The sequence shown here is derived from an EMBL/GenBank/DDBJ whole genome shotgun (WGS) entry which is preliminary data.</text>
</comment>
<sequence length="98" mass="10751">MLVGVVNVAIFTPLPNGGWSIHWQGKTHSYVSATTILDGIQGFANKVEYNSTQCTRSMTAKKVVVVVDEIPYAELYMIVIGFCSNLKHNTAPFFLIGT</sequence>
<keyword evidence="2" id="KW-1185">Reference proteome</keyword>
<proteinExistence type="predicted"/>
<organism evidence="1 2">
    <name type="scientific">Glaciecola punicea ACAM 611</name>
    <dbReference type="NCBI Taxonomy" id="1121923"/>
    <lineage>
        <taxon>Bacteria</taxon>
        <taxon>Pseudomonadati</taxon>
        <taxon>Pseudomonadota</taxon>
        <taxon>Gammaproteobacteria</taxon>
        <taxon>Alteromonadales</taxon>
        <taxon>Alteromonadaceae</taxon>
        <taxon>Glaciecola</taxon>
    </lineage>
</organism>
<dbReference type="Proteomes" id="UP000053586">
    <property type="component" value="Unassembled WGS sequence"/>
</dbReference>
<name>H5TBQ3_9ALTE</name>
<reference evidence="1 2" key="1">
    <citation type="journal article" date="2012" name="J. Bacteriol.">
        <title>Genome sequence of proteorhodopsin-containing sea ice bacterium Glaciecola punicea ACAM 611T.</title>
        <authorList>
            <person name="Qin Q.-L."/>
            <person name="Xie B.-B."/>
            <person name="Shu Y.-L."/>
            <person name="Rong J.-C."/>
            <person name="Zhao D.-L."/>
            <person name="Zhang X.-Y."/>
            <person name="Chen X.-L."/>
            <person name="Zhou B.-C."/>
            <person name="Zhanga Y.-Z."/>
        </authorList>
    </citation>
    <scope>NUCLEOTIDE SEQUENCE [LARGE SCALE GENOMIC DNA]</scope>
    <source>
        <strain evidence="1 2">ACAM 611</strain>
    </source>
</reference>
<dbReference type="RefSeq" id="WP_006005092.1">
    <property type="nucleotide sequence ID" value="NZ_BAET01000014.1"/>
</dbReference>
<reference evidence="1 2" key="2">
    <citation type="journal article" date="2017" name="Antonie Van Leeuwenhoek">
        <title>Rhizobium rhizosphaerae sp. nov., a novel species isolated from rice rhizosphere.</title>
        <authorList>
            <person name="Zhao J.J."/>
            <person name="Zhang J."/>
            <person name="Zhang R.J."/>
            <person name="Zhang C.W."/>
            <person name="Yin H.Q."/>
            <person name="Zhang X.X."/>
        </authorList>
    </citation>
    <scope>NUCLEOTIDE SEQUENCE [LARGE SCALE GENOMIC DNA]</scope>
    <source>
        <strain evidence="1 2">ACAM 611</strain>
    </source>
</reference>
<dbReference type="eggNOG" id="COG1472">
    <property type="taxonomic scope" value="Bacteria"/>
</dbReference>
<dbReference type="AlphaFoldDB" id="H5TBQ3"/>
<accession>H5TBQ3</accession>
<dbReference type="EMBL" id="BAET01000014">
    <property type="protein sequence ID" value="GAB55730.1"/>
    <property type="molecule type" value="Genomic_DNA"/>
</dbReference>
<dbReference type="STRING" id="56804.BAE46_09650"/>
<protein>
    <submittedName>
        <fullName evidence="1">Uncharacterized protein</fullName>
    </submittedName>
</protein>
<gene>
    <name evidence="1" type="ORF">GPUN_1613</name>
</gene>
<evidence type="ECO:0000313" key="1">
    <source>
        <dbReference type="EMBL" id="GAB55730.1"/>
    </source>
</evidence>
<evidence type="ECO:0000313" key="2">
    <source>
        <dbReference type="Proteomes" id="UP000053586"/>
    </source>
</evidence>